<reference evidence="2" key="1">
    <citation type="journal article" date="2016" name="Genome Announc.">
        <title>Genome sequences of three species of Hanseniaspora isolated from spontaneous wine fermentations.</title>
        <authorList>
            <person name="Sternes P.R."/>
            <person name="Lee D."/>
            <person name="Kutyna D.R."/>
            <person name="Borneman A.R."/>
        </authorList>
    </citation>
    <scope>NUCLEOTIDE SEQUENCE [LARGE SCALE GENOMIC DNA]</scope>
    <source>
        <strain evidence="2">AWRI3578</strain>
    </source>
</reference>
<dbReference type="EMBL" id="LPNL01000009">
    <property type="protein sequence ID" value="OEJ81484.1"/>
    <property type="molecule type" value="Genomic_DNA"/>
</dbReference>
<protein>
    <submittedName>
        <fullName evidence="1">Uncharacterized protein</fullName>
    </submittedName>
</protein>
<proteinExistence type="predicted"/>
<organism evidence="1 2">
    <name type="scientific">Hanseniaspora opuntiae</name>
    <dbReference type="NCBI Taxonomy" id="211096"/>
    <lineage>
        <taxon>Eukaryota</taxon>
        <taxon>Fungi</taxon>
        <taxon>Dikarya</taxon>
        <taxon>Ascomycota</taxon>
        <taxon>Saccharomycotina</taxon>
        <taxon>Saccharomycetes</taxon>
        <taxon>Saccharomycodales</taxon>
        <taxon>Saccharomycodaceae</taxon>
        <taxon>Hanseniaspora</taxon>
    </lineage>
</organism>
<dbReference type="OrthoDB" id="3970584at2759"/>
<name>A0A1E5R3M1_9ASCO</name>
<dbReference type="AlphaFoldDB" id="A0A1E5R3M1"/>
<gene>
    <name evidence="1" type="ORF">AWRI3578_g4155</name>
</gene>
<dbReference type="Proteomes" id="UP000095605">
    <property type="component" value="Unassembled WGS sequence"/>
</dbReference>
<evidence type="ECO:0000313" key="1">
    <source>
        <dbReference type="EMBL" id="OEJ81484.1"/>
    </source>
</evidence>
<accession>A0A1E5R3M1</accession>
<sequence length="276" mass="32039">MDCPIEYTRYEEPAPTPFLNIPFYMDFDSIISKSTYCFENTDSLNLFREHKNSGEKQKFNFDYLRLINNKIHGLPLYECKFKKDKSYLLNDSQKNLKIVKYVALGPSQDPKDGYEYLGFNEELNVMIFRYEYTSIKNKCSPFSMESKRVYSNALSDGSSMSMVFNSCDKGKNVELKVGKENMIWKHGKHNKNECVLLSNEEKEVGIVDTTVNLKLDREILGILKINDFYKLSDHDKSNQHGLCNLENERIIISSFILLLQKRYDVSSKVGTIKGLN</sequence>
<comment type="caution">
    <text evidence="1">The sequence shown here is derived from an EMBL/GenBank/DDBJ whole genome shotgun (WGS) entry which is preliminary data.</text>
</comment>
<evidence type="ECO:0000313" key="2">
    <source>
        <dbReference type="Proteomes" id="UP000095605"/>
    </source>
</evidence>
<keyword evidence="2" id="KW-1185">Reference proteome</keyword>